<dbReference type="Proteomes" id="UP000031668">
    <property type="component" value="Unassembled WGS sequence"/>
</dbReference>
<sequence>MEKLPNGGNHRAKLTDEQKESLCDILEKDCSSTIQRICDRFFERHNIRIEGIIHELSENSSASINFFFIDETGFQVNMICLYGGELTGVRVTRVVPALGLEIILLPARCLVRPWLFQNTVKGHITLNYLFFCQRPDVFKPAPVHFCTDFTSTANATVSTYLQASTPARHPSERI</sequence>
<dbReference type="OrthoDB" id="126031at2759"/>
<name>A0A0C2J6X6_THEKT</name>
<comment type="caution">
    <text evidence="1">The sequence shown here is derived from an EMBL/GenBank/DDBJ whole genome shotgun (WGS) entry which is preliminary data.</text>
</comment>
<reference evidence="1 2" key="1">
    <citation type="journal article" date="2014" name="Genome Biol. Evol.">
        <title>The genome of the myxosporean Thelohanellus kitauei shows adaptations to nutrient acquisition within its fish host.</title>
        <authorList>
            <person name="Yang Y."/>
            <person name="Xiong J."/>
            <person name="Zhou Z."/>
            <person name="Huo F."/>
            <person name="Miao W."/>
            <person name="Ran C."/>
            <person name="Liu Y."/>
            <person name="Zhang J."/>
            <person name="Feng J."/>
            <person name="Wang M."/>
            <person name="Wang M."/>
            <person name="Wang L."/>
            <person name="Yao B."/>
        </authorList>
    </citation>
    <scope>NUCLEOTIDE SEQUENCE [LARGE SCALE GENOMIC DNA]</scope>
    <source>
        <strain evidence="1">Wuqing</strain>
    </source>
</reference>
<dbReference type="AlphaFoldDB" id="A0A0C2J6X6"/>
<evidence type="ECO:0000313" key="2">
    <source>
        <dbReference type="Proteomes" id="UP000031668"/>
    </source>
</evidence>
<evidence type="ECO:0000313" key="1">
    <source>
        <dbReference type="EMBL" id="KII64918.1"/>
    </source>
</evidence>
<proteinExistence type="predicted"/>
<gene>
    <name evidence="1" type="ORF">RF11_06129</name>
</gene>
<organism evidence="1 2">
    <name type="scientific">Thelohanellus kitauei</name>
    <name type="common">Myxosporean</name>
    <dbReference type="NCBI Taxonomy" id="669202"/>
    <lineage>
        <taxon>Eukaryota</taxon>
        <taxon>Metazoa</taxon>
        <taxon>Cnidaria</taxon>
        <taxon>Myxozoa</taxon>
        <taxon>Myxosporea</taxon>
        <taxon>Bivalvulida</taxon>
        <taxon>Platysporina</taxon>
        <taxon>Myxobolidae</taxon>
        <taxon>Thelohanellus</taxon>
    </lineage>
</organism>
<keyword evidence="2" id="KW-1185">Reference proteome</keyword>
<protein>
    <submittedName>
        <fullName evidence="1">Uncharacterized protein</fullName>
    </submittedName>
</protein>
<accession>A0A0C2J6X6</accession>
<dbReference type="EMBL" id="JWZT01004066">
    <property type="protein sequence ID" value="KII64918.1"/>
    <property type="molecule type" value="Genomic_DNA"/>
</dbReference>